<dbReference type="RefSeq" id="WP_098964163.1">
    <property type="nucleotide sequence ID" value="NZ_CP083988.1"/>
</dbReference>
<reference evidence="2" key="1">
    <citation type="submission" date="2017-10" db="EMBL/GenBank/DDBJ databases">
        <title>FDA dAtabase for Regulatory Grade micrObial Sequences (FDA-ARGOS): Supporting development and validation of Infectious Disease Dx tests.</title>
        <authorList>
            <person name="Goldberg B."/>
            <person name="Campos J."/>
            <person name="Tallon L."/>
            <person name="Sadzewicz L."/>
            <person name="Ott S."/>
            <person name="Zhao X."/>
            <person name="Nagaraj S."/>
            <person name="Vavikolanu K."/>
            <person name="Aluvathingal J."/>
            <person name="Nadendla S."/>
            <person name="Geyer C."/>
            <person name="Sichtig H."/>
        </authorList>
    </citation>
    <scope>NUCLEOTIDE SEQUENCE [LARGE SCALE GENOMIC DNA]</scope>
    <source>
        <strain evidence="2">FDAARGOS_376</strain>
    </source>
</reference>
<dbReference type="EMBL" id="PDKZ01000002">
    <property type="protein sequence ID" value="PHH39151.1"/>
    <property type="molecule type" value="Genomic_DNA"/>
</dbReference>
<dbReference type="Proteomes" id="UP000222460">
    <property type="component" value="Unassembled WGS sequence"/>
</dbReference>
<dbReference type="AlphaFoldDB" id="A0A2C5W5G9"/>
<proteinExistence type="predicted"/>
<name>A0A2C5W5G9_PSEPU</name>
<evidence type="ECO:0000313" key="2">
    <source>
        <dbReference type="Proteomes" id="UP000222460"/>
    </source>
</evidence>
<organism evidence="1 2">
    <name type="scientific">Pseudomonas putida</name>
    <name type="common">Arthrobacter siderocapsulatus</name>
    <dbReference type="NCBI Taxonomy" id="303"/>
    <lineage>
        <taxon>Bacteria</taxon>
        <taxon>Pseudomonadati</taxon>
        <taxon>Pseudomonadota</taxon>
        <taxon>Gammaproteobacteria</taxon>
        <taxon>Pseudomonadales</taxon>
        <taxon>Pseudomonadaceae</taxon>
        <taxon>Pseudomonas</taxon>
    </lineage>
</organism>
<comment type="caution">
    <text evidence="1">The sequence shown here is derived from an EMBL/GenBank/DDBJ whole genome shotgun (WGS) entry which is preliminary data.</text>
</comment>
<evidence type="ECO:0000313" key="1">
    <source>
        <dbReference type="EMBL" id="PHH39151.1"/>
    </source>
</evidence>
<accession>A0A2C5W5G9</accession>
<protein>
    <submittedName>
        <fullName evidence="1">Uncharacterized protein</fullName>
    </submittedName>
</protein>
<gene>
    <name evidence="1" type="ORF">CRX57_02865</name>
</gene>
<sequence length="116" mass="12354">MGPSNLVTEAGKIVCYTDANIIDGKRIVGTLCATPRSGFLSDGEPQVLAGVNYRQPFRIDLSKATKGEQLPFGDKTGLLECEPDEADGAKSTPVKFCKVTINGQALVSAKITFAYK</sequence>